<evidence type="ECO:0000313" key="19">
    <source>
        <dbReference type="EMBL" id="SNX84561.1"/>
    </source>
</evidence>
<dbReference type="GO" id="GO:0046872">
    <property type="term" value="F:metal ion binding"/>
    <property type="evidence" value="ECO:0007669"/>
    <property type="project" value="UniProtKB-KW"/>
</dbReference>
<dbReference type="PANTHER" id="PTHR43398">
    <property type="entry name" value="DOLICHOL-PHOSPHATE MANNOSYLTRANSFERASE SUBUNIT 1"/>
    <property type="match status" value="1"/>
</dbReference>
<evidence type="ECO:0000256" key="10">
    <source>
        <dbReference type="ARBA" id="ARBA00022723"/>
    </source>
</evidence>
<evidence type="ECO:0000256" key="13">
    <source>
        <dbReference type="ARBA" id="ARBA00023136"/>
    </source>
</evidence>
<dbReference type="GO" id="GO:0005789">
    <property type="term" value="C:endoplasmic reticulum membrane"/>
    <property type="evidence" value="ECO:0007669"/>
    <property type="project" value="TreeGrafter"/>
</dbReference>
<comment type="cofactor">
    <cofactor evidence="1">
        <name>Ca(2+)</name>
        <dbReference type="ChEBI" id="CHEBI:29108"/>
    </cofactor>
</comment>
<dbReference type="GO" id="GO:0004582">
    <property type="term" value="F:dolichyl-phosphate beta-D-mannosyltransferase activity"/>
    <property type="evidence" value="ECO:0007669"/>
    <property type="project" value="UniProtKB-UniRule"/>
</dbReference>
<keyword evidence="16" id="KW-0256">Endoplasmic reticulum</keyword>
<keyword evidence="9 17" id="KW-0812">Transmembrane</keyword>
<evidence type="ECO:0000256" key="14">
    <source>
        <dbReference type="ARBA" id="ARBA00023211"/>
    </source>
</evidence>
<comment type="subunit">
    <text evidence="16">Component of the dolichol-phosphate mannose (DPM) synthase complex.</text>
</comment>
<comment type="catalytic activity">
    <reaction evidence="16">
        <text>a di-trans,poly-cis-dolichyl phosphate + GDP-alpha-D-mannose = a di-trans,poly-cis-dolichyl beta-D-mannosyl phosphate + GDP</text>
        <dbReference type="Rhea" id="RHEA:21184"/>
        <dbReference type="Rhea" id="RHEA-COMP:19498"/>
        <dbReference type="Rhea" id="RHEA-COMP:19501"/>
        <dbReference type="ChEBI" id="CHEBI:57527"/>
        <dbReference type="ChEBI" id="CHEBI:57683"/>
        <dbReference type="ChEBI" id="CHEBI:58189"/>
        <dbReference type="ChEBI" id="CHEBI:58211"/>
    </reaction>
</comment>
<dbReference type="GO" id="GO:0035269">
    <property type="term" value="P:protein O-linked glycosylation via mannose"/>
    <property type="evidence" value="ECO:0007669"/>
    <property type="project" value="TreeGrafter"/>
</dbReference>
<comment type="cofactor">
    <cofactor evidence="2">
        <name>Mn(2+)</name>
        <dbReference type="ChEBI" id="CHEBI:29035"/>
    </cofactor>
</comment>
<evidence type="ECO:0000256" key="15">
    <source>
        <dbReference type="ARBA" id="ARBA00053724"/>
    </source>
</evidence>
<dbReference type="Proteomes" id="UP001294444">
    <property type="component" value="Unassembled WGS sequence"/>
</dbReference>
<dbReference type="CDD" id="cd06442">
    <property type="entry name" value="DPM1_like"/>
    <property type="match status" value="1"/>
</dbReference>
<evidence type="ECO:0000256" key="2">
    <source>
        <dbReference type="ARBA" id="ARBA00001936"/>
    </source>
</evidence>
<evidence type="ECO:0000256" key="11">
    <source>
        <dbReference type="ARBA" id="ARBA00022842"/>
    </source>
</evidence>
<sequence>MSISLDMSSAQNRKAGTSNVITSFSSSSSSSSSYPTSSTSCSIIVPAFRENLNIRPLVTRLFNAFRSHPSFSTEFRDVEIIIVDDNSNDGSVETVSKLESEGYNVRIVVRTSERGLSSAVVRGFREAKGERMICMDADLQHPPESVPALLLSITEKTPFVLGTRYGQGVSMDKDWPLHRKIISTGARMLARPLTSASDPMSGFFGISKKDFANADVNINAQGFKIALDLLVKSGVERNHGISEVAFSFGIRQQGESKLDAKVMLKYLEQLSELYRFRFGILPILFVVMVMLVLILYIWSNVVSPVLRS</sequence>
<keyword evidence="20" id="KW-1185">Reference proteome</keyword>
<keyword evidence="13 17" id="KW-0472">Membrane</keyword>
<comment type="cofactor">
    <cofactor evidence="3">
        <name>Mg(2+)</name>
        <dbReference type="ChEBI" id="CHEBI:18420"/>
    </cofactor>
</comment>
<comment type="caution">
    <text evidence="19">The sequence shown here is derived from an EMBL/GenBank/DDBJ whole genome shotgun (WGS) entry which is preliminary data.</text>
</comment>
<proteinExistence type="inferred from homology"/>
<feature type="transmembrane region" description="Helical" evidence="17">
    <location>
        <begin position="278"/>
        <end position="298"/>
    </location>
</feature>
<dbReference type="SUPFAM" id="SSF53448">
    <property type="entry name" value="Nucleotide-diphospho-sugar transferases"/>
    <property type="match status" value="1"/>
</dbReference>
<evidence type="ECO:0000256" key="8">
    <source>
        <dbReference type="ARBA" id="ARBA00022679"/>
    </source>
</evidence>
<protein>
    <recommendedName>
        <fullName evidence="16">Dolichol-phosphate mannosyltransferase subunit 1</fullName>
        <ecNumber evidence="16">2.4.1.83</ecNumber>
    </recommendedName>
</protein>
<comment type="function">
    <text evidence="15 16">Transfers mannose from GDP-mannose to dolichol monophosphate to form dolichol phosphate mannose (Dol-P-Man) which is the mannosyl donor in pathways leading to N-glycosylation, glycosyl phosphatidylinositol membrane anchoring, and O-mannosylation of proteins.</text>
</comment>
<dbReference type="EC" id="2.4.1.83" evidence="16"/>
<organism evidence="19 20">
    <name type="scientific">Melanopsichium pennsylvanicum</name>
    <dbReference type="NCBI Taxonomy" id="63383"/>
    <lineage>
        <taxon>Eukaryota</taxon>
        <taxon>Fungi</taxon>
        <taxon>Dikarya</taxon>
        <taxon>Basidiomycota</taxon>
        <taxon>Ustilaginomycotina</taxon>
        <taxon>Ustilaginomycetes</taxon>
        <taxon>Ustilaginales</taxon>
        <taxon>Ustilaginaceae</taxon>
        <taxon>Melanopsichium</taxon>
    </lineage>
</organism>
<keyword evidence="12 17" id="KW-1133">Transmembrane helix</keyword>
<evidence type="ECO:0000256" key="5">
    <source>
        <dbReference type="ARBA" id="ARBA00004922"/>
    </source>
</evidence>
<dbReference type="EMBL" id="OAPG01000007">
    <property type="protein sequence ID" value="SNX84561.1"/>
    <property type="molecule type" value="Genomic_DNA"/>
</dbReference>
<accession>A0AAJ4XMC3</accession>
<evidence type="ECO:0000256" key="4">
    <source>
        <dbReference type="ARBA" id="ARBA00004308"/>
    </source>
</evidence>
<keyword evidence="7 16" id="KW-0328">Glycosyltransferase</keyword>
<evidence type="ECO:0000256" key="12">
    <source>
        <dbReference type="ARBA" id="ARBA00022989"/>
    </source>
</evidence>
<dbReference type="GO" id="GO:0006506">
    <property type="term" value="P:GPI anchor biosynthetic process"/>
    <property type="evidence" value="ECO:0007669"/>
    <property type="project" value="TreeGrafter"/>
</dbReference>
<evidence type="ECO:0000259" key="18">
    <source>
        <dbReference type="Pfam" id="PF00535"/>
    </source>
</evidence>
<gene>
    <name evidence="19" type="ORF">MEPE_03270</name>
</gene>
<evidence type="ECO:0000256" key="16">
    <source>
        <dbReference type="RuleBase" id="RU365083"/>
    </source>
</evidence>
<reference evidence="19" key="1">
    <citation type="submission" date="2023-10" db="EMBL/GenBank/DDBJ databases">
        <authorList>
            <person name="Guldener U."/>
        </authorList>
    </citation>
    <scope>NUCLEOTIDE SEQUENCE</scope>
    <source>
        <strain evidence="19">Mp4</strain>
    </source>
</reference>
<evidence type="ECO:0000256" key="1">
    <source>
        <dbReference type="ARBA" id="ARBA00001913"/>
    </source>
</evidence>
<evidence type="ECO:0000256" key="7">
    <source>
        <dbReference type="ARBA" id="ARBA00022676"/>
    </source>
</evidence>
<comment type="subcellular location">
    <subcellularLocation>
        <location evidence="4">Endomembrane system</location>
    </subcellularLocation>
    <subcellularLocation>
        <location evidence="16">Endoplasmic reticulum</location>
    </subcellularLocation>
</comment>
<feature type="domain" description="Glycosyltransferase 2-like" evidence="18">
    <location>
        <begin position="42"/>
        <end position="211"/>
    </location>
</feature>
<dbReference type="InterPro" id="IPR001173">
    <property type="entry name" value="Glyco_trans_2-like"/>
</dbReference>
<comment type="similarity">
    <text evidence="6 16">Belongs to the glycosyltransferase 2 family.</text>
</comment>
<dbReference type="PANTHER" id="PTHR43398:SF1">
    <property type="entry name" value="DOLICHOL-PHOSPHATE MANNOSYLTRANSFERASE SUBUNIT 1"/>
    <property type="match status" value="1"/>
</dbReference>
<dbReference type="InterPro" id="IPR039528">
    <property type="entry name" value="DPM1-like"/>
</dbReference>
<dbReference type="InterPro" id="IPR029044">
    <property type="entry name" value="Nucleotide-diphossugar_trans"/>
</dbReference>
<evidence type="ECO:0000313" key="20">
    <source>
        <dbReference type="Proteomes" id="UP001294444"/>
    </source>
</evidence>
<keyword evidence="11" id="KW-0460">Magnesium</keyword>
<evidence type="ECO:0000256" key="9">
    <source>
        <dbReference type="ARBA" id="ARBA00022692"/>
    </source>
</evidence>
<keyword evidence="10" id="KW-0479">Metal-binding</keyword>
<dbReference type="AlphaFoldDB" id="A0AAJ4XMC3"/>
<dbReference type="Gene3D" id="3.90.550.10">
    <property type="entry name" value="Spore Coat Polysaccharide Biosynthesis Protein SpsA, Chain A"/>
    <property type="match status" value="1"/>
</dbReference>
<dbReference type="Pfam" id="PF00535">
    <property type="entry name" value="Glycos_transf_2"/>
    <property type="match status" value="1"/>
</dbReference>
<keyword evidence="8 16" id="KW-0808">Transferase</keyword>
<evidence type="ECO:0000256" key="6">
    <source>
        <dbReference type="ARBA" id="ARBA00006739"/>
    </source>
</evidence>
<dbReference type="FunFam" id="3.90.550.10:FF:000119">
    <property type="entry name" value="Dolichol-phosphate mannosyltransferase subunit 1"/>
    <property type="match status" value="1"/>
</dbReference>
<comment type="pathway">
    <text evidence="5 16">Protein modification; protein glycosylation.</text>
</comment>
<evidence type="ECO:0000256" key="3">
    <source>
        <dbReference type="ARBA" id="ARBA00001946"/>
    </source>
</evidence>
<evidence type="ECO:0000256" key="17">
    <source>
        <dbReference type="SAM" id="Phobius"/>
    </source>
</evidence>
<dbReference type="GO" id="GO:0006488">
    <property type="term" value="P:dolichol-linked oligosaccharide biosynthetic process"/>
    <property type="evidence" value="ECO:0007669"/>
    <property type="project" value="TreeGrafter"/>
</dbReference>
<name>A0AAJ4XMC3_9BASI</name>
<keyword evidence="14" id="KW-0464">Manganese</keyword>